<proteinExistence type="predicted"/>
<evidence type="ECO:0000256" key="2">
    <source>
        <dbReference type="SAM" id="Phobius"/>
    </source>
</evidence>
<name>A0ABQ0VFM4_ENTMU</name>
<dbReference type="Pfam" id="PF17998">
    <property type="entry name" value="AgI_II_C2"/>
    <property type="match status" value="2"/>
</dbReference>
<feature type="transmembrane region" description="Helical" evidence="2">
    <location>
        <begin position="658"/>
        <end position="677"/>
    </location>
</feature>
<keyword evidence="6" id="KW-1185">Reference proteome</keyword>
<dbReference type="Proteomes" id="UP000321175">
    <property type="component" value="Unassembled WGS sequence"/>
</dbReference>
<gene>
    <name evidence="5" type="ORF">EMU01_26150</name>
</gene>
<dbReference type="GeneID" id="61001195"/>
<evidence type="ECO:0000256" key="1">
    <source>
        <dbReference type="SAM" id="MobiDB-lite"/>
    </source>
</evidence>
<feature type="domain" description="Adhesin isopeptide-forming adherence" evidence="4">
    <location>
        <begin position="324"/>
        <end position="474"/>
    </location>
</feature>
<keyword evidence="3" id="KW-0732">Signal</keyword>
<feature type="signal peptide" evidence="3">
    <location>
        <begin position="1"/>
        <end position="35"/>
    </location>
</feature>
<dbReference type="EMBL" id="BJWA01000025">
    <property type="protein sequence ID" value="GEL81471.1"/>
    <property type="molecule type" value="Genomic_DNA"/>
</dbReference>
<evidence type="ECO:0000259" key="4">
    <source>
        <dbReference type="Pfam" id="PF17998"/>
    </source>
</evidence>
<organism evidence="5 6">
    <name type="scientific">Enterococcus mundtii</name>
    <dbReference type="NCBI Taxonomy" id="53346"/>
    <lineage>
        <taxon>Bacteria</taxon>
        <taxon>Bacillati</taxon>
        <taxon>Bacillota</taxon>
        <taxon>Bacilli</taxon>
        <taxon>Lactobacillales</taxon>
        <taxon>Enterococcaceae</taxon>
        <taxon>Enterococcus</taxon>
    </lineage>
</organism>
<reference evidence="5 6" key="1">
    <citation type="submission" date="2019-07" db="EMBL/GenBank/DDBJ databases">
        <title>Whole genome shotgun sequence of Enterococcus mundtii NBRC 100490.</title>
        <authorList>
            <person name="Hosoyama A."/>
            <person name="Uohara A."/>
            <person name="Ohji S."/>
            <person name="Ichikawa N."/>
        </authorList>
    </citation>
    <scope>NUCLEOTIDE SEQUENCE [LARGE SCALE GENOMIC DNA]</scope>
    <source>
        <strain evidence="5 6">NBRC 100490</strain>
    </source>
</reference>
<feature type="region of interest" description="Disordered" evidence="1">
    <location>
        <begin position="460"/>
        <end position="481"/>
    </location>
</feature>
<evidence type="ECO:0000313" key="5">
    <source>
        <dbReference type="EMBL" id="GEL81471.1"/>
    </source>
</evidence>
<dbReference type="InterPro" id="IPR026345">
    <property type="entry name" value="Adh_isopep-form_adh_dom"/>
</dbReference>
<sequence length="689" mass="76014">MSSKNKTFKLKSSLMLSAALLGVVTTNLGVVYADANDNPTALEKGTTLNSEQLEQARKVTQNKNTTKLVDDDNTTVVSDDTMISPEYSFFVQFIKGKTTVDTFGEGWTEGIHTAENEKDSKGISIPVDKVVKGKTGVIYHHVSAFGQDVDARFTIKDYKEAKDVDGNTASDGTIAFNTVDQVGAYQNRINEATYTVEFLKAGTNEPISLDGFYTFSDIDWTQYITLHKDMLDKSTGILADSTCWLDLTENEDGSKTFAETENQGSDDYDLTAMFTVLFKDLSKFDVSFGAADTVTDLPVETDWGAWDWFGNTAVKPAKSEDPNPTKAVTDKDETNVANNHLDTMGDTFTFNITQNILGELPQFYHTSFEMKDELIPELERTSDVRIVDETGKDCTSFFTDKSKDNTVDVVATEEALKSQDFYGHTYTFSFDAKVREGMSLEKYYNKEDNKYHFPNQAETLINGEENPTNETDTDVDETPDKDPIKKIIDSEGKEVDLTQAKQGDTVEFVISNPEGVPYSAIGQKVTISDDLEDVLQLEDKTIKMEVADLGEDAEFKDVTDQGTLTTDDKTGKVSWTVDDGSLLAGKQYRLTIGGTVKEEADFSSYVDDSGNITIPNVAHQVIGETDKPTNEVNVVVEQEKPRILPPTGATTDHSNPSLLITSGMVIGAVVLGGVLYIKRKQGNSHENNH</sequence>
<dbReference type="Gene3D" id="2.60.40.740">
    <property type="match status" value="2"/>
</dbReference>
<keyword evidence="2" id="KW-1133">Transmembrane helix</keyword>
<keyword evidence="2" id="KW-0472">Membrane</keyword>
<evidence type="ECO:0000313" key="6">
    <source>
        <dbReference type="Proteomes" id="UP000321175"/>
    </source>
</evidence>
<comment type="caution">
    <text evidence="5">The sequence shown here is derived from an EMBL/GenBank/DDBJ whole genome shotgun (WGS) entry which is preliminary data.</text>
</comment>
<protein>
    <submittedName>
        <fullName evidence="5">Cell wall surface anchor protein</fullName>
    </submittedName>
</protein>
<feature type="domain" description="Adhesin isopeptide-forming adherence" evidence="4">
    <location>
        <begin position="483"/>
        <end position="633"/>
    </location>
</feature>
<keyword evidence="2" id="KW-0812">Transmembrane</keyword>
<dbReference type="RefSeq" id="WP_071867360.1">
    <property type="nucleotide sequence ID" value="NZ_BJWA01000025.1"/>
</dbReference>
<feature type="chain" id="PRO_5045826059" evidence="3">
    <location>
        <begin position="36"/>
        <end position="689"/>
    </location>
</feature>
<accession>A0ABQ0VFM4</accession>
<evidence type="ECO:0000256" key="3">
    <source>
        <dbReference type="SAM" id="SignalP"/>
    </source>
</evidence>